<evidence type="ECO:0000313" key="2">
    <source>
        <dbReference type="Proteomes" id="UP001213681"/>
    </source>
</evidence>
<dbReference type="Proteomes" id="UP001213681">
    <property type="component" value="Unassembled WGS sequence"/>
</dbReference>
<evidence type="ECO:0000313" key="1">
    <source>
        <dbReference type="EMBL" id="KAJ5443873.1"/>
    </source>
</evidence>
<proteinExistence type="predicted"/>
<reference evidence="1" key="1">
    <citation type="submission" date="2022-12" db="EMBL/GenBank/DDBJ databases">
        <authorList>
            <person name="Petersen C."/>
        </authorList>
    </citation>
    <scope>NUCLEOTIDE SEQUENCE</scope>
    <source>
        <strain evidence="1">IBT 16125</strain>
    </source>
</reference>
<dbReference type="GeneID" id="81601370"/>
<dbReference type="AlphaFoldDB" id="A0AAD6C433"/>
<keyword evidence="2" id="KW-1185">Reference proteome</keyword>
<dbReference type="RefSeq" id="XP_056763953.1">
    <property type="nucleotide sequence ID" value="XM_056911127.1"/>
</dbReference>
<accession>A0AAD6C433</accession>
<reference evidence="1" key="2">
    <citation type="journal article" date="2023" name="IMA Fungus">
        <title>Comparative genomic study of the Penicillium genus elucidates a diverse pangenome and 15 lateral gene transfer events.</title>
        <authorList>
            <person name="Petersen C."/>
            <person name="Sorensen T."/>
            <person name="Nielsen M.R."/>
            <person name="Sondergaard T.E."/>
            <person name="Sorensen J.L."/>
            <person name="Fitzpatrick D.A."/>
            <person name="Frisvad J.C."/>
            <person name="Nielsen K.L."/>
        </authorList>
    </citation>
    <scope>NUCLEOTIDE SEQUENCE</scope>
    <source>
        <strain evidence="1">IBT 16125</strain>
    </source>
</reference>
<dbReference type="EMBL" id="JAPVEA010000007">
    <property type="protein sequence ID" value="KAJ5443873.1"/>
    <property type="molecule type" value="Genomic_DNA"/>
</dbReference>
<protein>
    <submittedName>
        <fullName evidence="1">Uncharacterized protein</fullName>
    </submittedName>
</protein>
<gene>
    <name evidence="1" type="ORF">N7458_007745</name>
</gene>
<organism evidence="1 2">
    <name type="scientific">Penicillium daleae</name>
    <dbReference type="NCBI Taxonomy" id="63821"/>
    <lineage>
        <taxon>Eukaryota</taxon>
        <taxon>Fungi</taxon>
        <taxon>Dikarya</taxon>
        <taxon>Ascomycota</taxon>
        <taxon>Pezizomycotina</taxon>
        <taxon>Eurotiomycetes</taxon>
        <taxon>Eurotiomycetidae</taxon>
        <taxon>Eurotiales</taxon>
        <taxon>Aspergillaceae</taxon>
        <taxon>Penicillium</taxon>
    </lineage>
</organism>
<sequence length="225" mass="24969">MSSSPTRSDSIDSVPAELAETSTSRTFQVYKPAFRRHYEIKSANDNPLYHVDISAFTPNKPDLTLHAGTSTSAPKIAASKFLKLSGDCKLALGDPDDITNTQWEDMTKESAIHSKYRFEMTIPTASGHGERRVFFWKRTHKVMVDDAKAFPLSMRSFKLIDEPSEQVVAVFSRERSFTKCGTMQIRVDHGEDFDRMVLISGLSLYERSRRRNHSTAGGGGGGGGG</sequence>
<comment type="caution">
    <text evidence="1">The sequence shown here is derived from an EMBL/GenBank/DDBJ whole genome shotgun (WGS) entry which is preliminary data.</text>
</comment>
<name>A0AAD6C433_9EURO</name>